<feature type="domain" description="Putative Flp pilus-assembly TadG-like N-terminal" evidence="1">
    <location>
        <begin position="27"/>
        <end position="72"/>
    </location>
</feature>
<dbReference type="SUPFAM" id="SSF53300">
    <property type="entry name" value="vWA-like"/>
    <property type="match status" value="1"/>
</dbReference>
<dbReference type="InterPro" id="IPR036465">
    <property type="entry name" value="vWFA_dom_sf"/>
</dbReference>
<sequence>MGLVPSKSDNSARRGLLQDLLRSTSASVLPMMAAAMIPTMAMIGAGVDFGRAYLANSKLQGAADAGALATVRAKQLSANSESRAQEIGEDYIYANFPDNYLNANLQTPDVDVRDEDDVISATVTVSGSINTTLLRLVGIDTLPISARAVAEASEELPTAVEALLVLDNTGSMQSGGRMDSLKTAAKNFVNVIYGDDETRENFAVGILPYNTMVNVGHLVAAANPNLVQSRPGFTNVSLSDPLSWKGCLFADQTIRNISDDRFMMDPGAYDIGADMPGENGMPRFEPFVYPPIYVNSFQDINNRYEIPNSRQDDFFSIPTVRDALIRLHGNNICKNRSNGQPRNCDQNNTVIDFDRLPDRGNYRSPRFYSHKSGNGTNASPNNLWGASPNYQCPAEALPLSYESTKSQLRGYIDNENHALLPGTGTFHNAAMTWAYRLVQRDDVFTRNRPTNVPTKKIVIFMTDGNFDSRDDGRNTSSGRVLDTAYTAYKTYEDRTIISGTSRNQTIDHLGRRFAKTCEAMKADGIEIYTIAFALNNNAAGDATREMFRTCATDRNTHFFSAANGADLNNAFVTIASELIDLRLSQ</sequence>
<dbReference type="InterPro" id="IPR028087">
    <property type="entry name" value="Tad_N"/>
</dbReference>
<dbReference type="AlphaFoldDB" id="A0A074N2D5"/>
<dbReference type="Pfam" id="PF13400">
    <property type="entry name" value="Tad"/>
    <property type="match status" value="1"/>
</dbReference>
<name>A0A074N2D5_9SPHN</name>
<organism evidence="2 3">
    <name type="scientific">Erythrobacter litoralis</name>
    <dbReference type="NCBI Taxonomy" id="39960"/>
    <lineage>
        <taxon>Bacteria</taxon>
        <taxon>Pseudomonadati</taxon>
        <taxon>Pseudomonadota</taxon>
        <taxon>Alphaproteobacteria</taxon>
        <taxon>Sphingomonadales</taxon>
        <taxon>Erythrobacteraceae</taxon>
        <taxon>Erythrobacter/Porphyrobacter group</taxon>
        <taxon>Erythrobacter</taxon>
    </lineage>
</organism>
<accession>A0A074N2D5</accession>
<evidence type="ECO:0000259" key="1">
    <source>
        <dbReference type="Pfam" id="PF13400"/>
    </source>
</evidence>
<dbReference type="Proteomes" id="UP000027866">
    <property type="component" value="Unassembled WGS sequence"/>
</dbReference>
<dbReference type="Gene3D" id="3.40.50.410">
    <property type="entry name" value="von Willebrand factor, type A domain"/>
    <property type="match status" value="2"/>
</dbReference>
<gene>
    <name evidence="2" type="ORF">EH32_07920</name>
</gene>
<protein>
    <recommendedName>
        <fullName evidence="1">Putative Flp pilus-assembly TadG-like N-terminal domain-containing protein</fullName>
    </recommendedName>
</protein>
<dbReference type="EMBL" id="JMIX01000003">
    <property type="protein sequence ID" value="KEO99020.1"/>
    <property type="molecule type" value="Genomic_DNA"/>
</dbReference>
<evidence type="ECO:0000313" key="2">
    <source>
        <dbReference type="EMBL" id="KEO99020.1"/>
    </source>
</evidence>
<proteinExistence type="predicted"/>
<evidence type="ECO:0000313" key="3">
    <source>
        <dbReference type="Proteomes" id="UP000027866"/>
    </source>
</evidence>
<comment type="caution">
    <text evidence="2">The sequence shown here is derived from an EMBL/GenBank/DDBJ whole genome shotgun (WGS) entry which is preliminary data.</text>
</comment>
<reference evidence="2 3" key="1">
    <citation type="submission" date="2014-04" db="EMBL/GenBank/DDBJ databases">
        <title>A comprehensive comparison of genomes of Erythrobacter spp. Strains.</title>
        <authorList>
            <person name="Zheng Q."/>
        </authorList>
    </citation>
    <scope>NUCLEOTIDE SEQUENCE [LARGE SCALE GENOMIC DNA]</scope>
    <source>
        <strain evidence="2 3">DSM 8509</strain>
    </source>
</reference>
<keyword evidence="3" id="KW-1185">Reference proteome</keyword>